<dbReference type="EMBL" id="CM000780">
    <property type="protein sequence ID" value="AQK52228.1"/>
    <property type="molecule type" value="Genomic_DNA"/>
</dbReference>
<dbReference type="AlphaFoldDB" id="A0A1D6Q0R0"/>
<dbReference type="InParanoid" id="A0A1D6Q0R0"/>
<sequence length="116" mass="12078">MAPSLSSQPCSSLHTSLSMASEFPAPSSWIRKIAALRSISLPQAPARAQQRIPGALPCSSSVPHKTAVARPTSPRCAAPRRNAAVPAAPTPSLASSLLALRACHVFGDLSKWGVEQ</sequence>
<evidence type="ECO:0000313" key="2">
    <source>
        <dbReference type="EMBL" id="AQK52228.1"/>
    </source>
</evidence>
<reference evidence="2" key="1">
    <citation type="submission" date="2015-12" db="EMBL/GenBank/DDBJ databases">
        <title>Update maize B73 reference genome by single molecule sequencing technologies.</title>
        <authorList>
            <consortium name="Maize Genome Sequencing Project"/>
            <person name="Ware D."/>
        </authorList>
    </citation>
    <scope>NUCLEOTIDE SEQUENCE</scope>
    <source>
        <tissue evidence="2">Seedling</tissue>
    </source>
</reference>
<feature type="compositionally biased region" description="Low complexity" evidence="1">
    <location>
        <begin position="74"/>
        <end position="87"/>
    </location>
</feature>
<name>A0A1D6Q0R0_MAIZE</name>
<gene>
    <name evidence="2" type="ORF">ZEAMMB73_Zm00001d050271</name>
</gene>
<proteinExistence type="predicted"/>
<protein>
    <submittedName>
        <fullName evidence="2">Uncharacterized protein</fullName>
    </submittedName>
</protein>
<evidence type="ECO:0000256" key="1">
    <source>
        <dbReference type="SAM" id="MobiDB-lite"/>
    </source>
</evidence>
<accession>A0A1D6Q0R0</accession>
<feature type="region of interest" description="Disordered" evidence="1">
    <location>
        <begin position="54"/>
        <end position="87"/>
    </location>
</feature>
<organism evidence="2">
    <name type="scientific">Zea mays</name>
    <name type="common">Maize</name>
    <dbReference type="NCBI Taxonomy" id="4577"/>
    <lineage>
        <taxon>Eukaryota</taxon>
        <taxon>Viridiplantae</taxon>
        <taxon>Streptophyta</taxon>
        <taxon>Embryophyta</taxon>
        <taxon>Tracheophyta</taxon>
        <taxon>Spermatophyta</taxon>
        <taxon>Magnoliopsida</taxon>
        <taxon>Liliopsida</taxon>
        <taxon>Poales</taxon>
        <taxon>Poaceae</taxon>
        <taxon>PACMAD clade</taxon>
        <taxon>Panicoideae</taxon>
        <taxon>Andropogonodae</taxon>
        <taxon>Andropogoneae</taxon>
        <taxon>Tripsacinae</taxon>
        <taxon>Zea</taxon>
    </lineage>
</organism>